<dbReference type="FunFam" id="1.20.1160.11:FF:000003">
    <property type="entry name" value="Paired amphipathic helix SIN3-like protein"/>
    <property type="match status" value="1"/>
</dbReference>
<dbReference type="GO" id="GO:0003714">
    <property type="term" value="F:transcription corepressor activity"/>
    <property type="evidence" value="ECO:0007669"/>
    <property type="project" value="InterPro"/>
</dbReference>
<dbReference type="FunFam" id="1.20.1160.11:FF:000002">
    <property type="entry name" value="Paired amphipathic helix protein SIN3"/>
    <property type="match status" value="1"/>
</dbReference>
<dbReference type="InterPro" id="IPR036600">
    <property type="entry name" value="PAH_sf"/>
</dbReference>
<evidence type="ECO:0000256" key="4">
    <source>
        <dbReference type="ARBA" id="ARBA00023242"/>
    </source>
</evidence>
<dbReference type="PANTHER" id="PTHR12346:SF0">
    <property type="entry name" value="SIN3A, ISOFORM G"/>
    <property type="match status" value="1"/>
</dbReference>
<feature type="region of interest" description="Disordered" evidence="6">
    <location>
        <begin position="57"/>
        <end position="198"/>
    </location>
</feature>
<feature type="compositionally biased region" description="Low complexity" evidence="6">
    <location>
        <begin position="60"/>
        <end position="75"/>
    </location>
</feature>
<evidence type="ECO:0000313" key="8">
    <source>
        <dbReference type="Proteomes" id="UP000008837"/>
    </source>
</evidence>
<evidence type="ECO:0000256" key="3">
    <source>
        <dbReference type="ARBA" id="ARBA00022737"/>
    </source>
</evidence>
<protein>
    <recommendedName>
        <fullName evidence="9">Histone deacetylase interacting domain-containing protein</fullName>
    </recommendedName>
</protein>
<feature type="compositionally biased region" description="Low complexity" evidence="6">
    <location>
        <begin position="10"/>
        <end position="22"/>
    </location>
</feature>
<dbReference type="Pfam" id="PF02671">
    <property type="entry name" value="PAH"/>
    <property type="match status" value="2"/>
</dbReference>
<dbReference type="Proteomes" id="UP000008837">
    <property type="component" value="Unassembled WGS sequence"/>
</dbReference>
<dbReference type="STRING" id="425265.A8Q425"/>
<dbReference type="Gene3D" id="1.20.1160.11">
    <property type="entry name" value="Paired amphipathic helix"/>
    <property type="match status" value="2"/>
</dbReference>
<dbReference type="GO" id="GO:0000122">
    <property type="term" value="P:negative regulation of transcription by RNA polymerase II"/>
    <property type="evidence" value="ECO:0007669"/>
    <property type="project" value="TreeGrafter"/>
</dbReference>
<feature type="region of interest" description="Disordered" evidence="6">
    <location>
        <begin position="346"/>
        <end position="459"/>
    </location>
</feature>
<keyword evidence="8" id="KW-1185">Reference proteome</keyword>
<comment type="caution">
    <text evidence="7">The sequence shown here is derived from an EMBL/GenBank/DDBJ whole genome shotgun (WGS) entry which is preliminary data.</text>
</comment>
<dbReference type="InParanoid" id="A8Q425"/>
<accession>A8Q425</accession>
<feature type="compositionally biased region" description="Low complexity" evidence="6">
    <location>
        <begin position="388"/>
        <end position="410"/>
    </location>
</feature>
<proteinExistence type="predicted"/>
<feature type="compositionally biased region" description="Low complexity" evidence="6">
    <location>
        <begin position="124"/>
        <end position="153"/>
    </location>
</feature>
<dbReference type="OMA" id="ANGWPAN"/>
<organism evidence="7 8">
    <name type="scientific">Malassezia globosa (strain ATCC MYA-4612 / CBS 7966)</name>
    <name type="common">Dandruff-associated fungus</name>
    <dbReference type="NCBI Taxonomy" id="425265"/>
    <lineage>
        <taxon>Eukaryota</taxon>
        <taxon>Fungi</taxon>
        <taxon>Dikarya</taxon>
        <taxon>Basidiomycota</taxon>
        <taxon>Ustilaginomycotina</taxon>
        <taxon>Malasseziomycetes</taxon>
        <taxon>Malasseziales</taxon>
        <taxon>Malasseziaceae</taxon>
        <taxon>Malassezia</taxon>
    </lineage>
</organism>
<keyword evidence="2" id="KW-0678">Repressor</keyword>
<evidence type="ECO:0000256" key="5">
    <source>
        <dbReference type="PROSITE-ProRule" id="PRU00810"/>
    </source>
</evidence>
<dbReference type="KEGG" id="mgl:MGL_2490"/>
<keyword evidence="3" id="KW-0677">Repeat</keyword>
<dbReference type="PANTHER" id="PTHR12346">
    <property type="entry name" value="SIN3B-RELATED"/>
    <property type="match status" value="1"/>
</dbReference>
<evidence type="ECO:0000256" key="1">
    <source>
        <dbReference type="ARBA" id="ARBA00004123"/>
    </source>
</evidence>
<comment type="subcellular location">
    <subcellularLocation>
        <location evidence="1 5">Nucleus</location>
    </subcellularLocation>
</comment>
<dbReference type="VEuPathDB" id="FungiDB:MGL_2490"/>
<name>A8Q425_MALGO</name>
<dbReference type="PROSITE" id="PS51477">
    <property type="entry name" value="PAH"/>
    <property type="match status" value="2"/>
</dbReference>
<dbReference type="InterPro" id="IPR039774">
    <property type="entry name" value="Sin3-like"/>
</dbReference>
<gene>
    <name evidence="7" type="ORF">MGL_2490</name>
</gene>
<dbReference type="EMBL" id="AAYY01000009">
    <property type="protein sequence ID" value="EDP42894.1"/>
    <property type="molecule type" value="Genomic_DNA"/>
</dbReference>
<keyword evidence="4 5" id="KW-0539">Nucleus</keyword>
<evidence type="ECO:0008006" key="9">
    <source>
        <dbReference type="Google" id="ProtNLM"/>
    </source>
</evidence>
<feature type="compositionally biased region" description="Pro residues" evidence="6">
    <location>
        <begin position="107"/>
        <end position="123"/>
    </location>
</feature>
<dbReference type="RefSeq" id="XP_001730108.1">
    <property type="nucleotide sequence ID" value="XM_001730056.1"/>
</dbReference>
<sequence length="650" mass="65768">MDQNDGNMITVTTPNGTTTQTLGGMVPRVVSRIPPGDVPSPGAPGMAMNGAGAIAGTGGAPVPSSSAPTTASGAPLALHDVPASRGPGTGGPSPYGAVSDYAERMGPAPPPNVKGLPRPPPTGPAAAPAAPVAPVAPGMPMRGGTSPGSMGMPPSMPPPQPGPPPPPPPPHGAYGGAMPMGYEPVGRGPPAGAPEPVLRPPVEFNHAISYVNKIKQRFSNDPDTYKQFLEILQTYQKEQRPIHEVYAQVTVLFDHAKDLLEEFKQFLPDTGAAPGGAGLFGMIGHMTNGMGPGEAPPPHGAPGSAAGVNAAAGGAGNAGGGMGPAAAVGPGSAPGAGMAYDAVPARHPHHHQHHPYPGTQAVPAPSLSRKKRVIDDMPPGPESMGLASTTTTTSTSSSSSSSAPKTSGSSGRKRSKKGDGAASTPGGPGAPPPGGAPGTAGTGLPQAGAPYLQAVPRPGPGEMMGDAMYARGAPLPPGYEALPPEGYLPAAGMHGTQAYPPPHMAAGGDLVPMPPPPIATVDEVTFFERVKKHLDDRATYMDFLKLLNLYAQDMIDVPTLVDRVALFLNGRPELLGAFKTLVGYAHGSARMARERRPCAGECAGIGARALRPVDAEVVRAVVPEAAGWRSQAVVQWTRRTVLGGAERRLG</sequence>
<dbReference type="GeneID" id="5854415"/>
<dbReference type="GO" id="GO:0070822">
    <property type="term" value="C:Sin3-type complex"/>
    <property type="evidence" value="ECO:0007669"/>
    <property type="project" value="TreeGrafter"/>
</dbReference>
<reference evidence="7 8" key="1">
    <citation type="journal article" date="2007" name="Proc. Natl. Acad. Sci. U.S.A.">
        <title>Dandruff-associated Malassezia genomes reveal convergent and divergent virulence traits shared with plant and human fungal pathogens.</title>
        <authorList>
            <person name="Xu J."/>
            <person name="Saunders C.W."/>
            <person name="Hu P."/>
            <person name="Grant R.A."/>
            <person name="Boekhout T."/>
            <person name="Kuramae E.E."/>
            <person name="Kronstad J.W."/>
            <person name="Deangelis Y.M."/>
            <person name="Reeder N.L."/>
            <person name="Johnstone K.R."/>
            <person name="Leland M."/>
            <person name="Fieno A.M."/>
            <person name="Begley W.M."/>
            <person name="Sun Y."/>
            <person name="Lacey M.P."/>
            <person name="Chaudhary T."/>
            <person name="Keough T."/>
            <person name="Chu L."/>
            <person name="Sears R."/>
            <person name="Yuan B."/>
            <person name="Dawson T.L.Jr."/>
        </authorList>
    </citation>
    <scope>NUCLEOTIDE SEQUENCE [LARGE SCALE GENOMIC DNA]</scope>
    <source>
        <strain evidence="8">ATCC MYA-4612 / CBS 7966</strain>
    </source>
</reference>
<feature type="region of interest" description="Disordered" evidence="6">
    <location>
        <begin position="1"/>
        <end position="22"/>
    </location>
</feature>
<dbReference type="AlphaFoldDB" id="A8Q425"/>
<feature type="compositionally biased region" description="Pro residues" evidence="6">
    <location>
        <begin position="154"/>
        <end position="171"/>
    </location>
</feature>
<evidence type="ECO:0000256" key="2">
    <source>
        <dbReference type="ARBA" id="ARBA00022491"/>
    </source>
</evidence>
<evidence type="ECO:0000313" key="7">
    <source>
        <dbReference type="EMBL" id="EDP42894.1"/>
    </source>
</evidence>
<dbReference type="SUPFAM" id="SSF47762">
    <property type="entry name" value="PAH2 domain"/>
    <property type="match status" value="2"/>
</dbReference>
<evidence type="ECO:0000256" key="6">
    <source>
        <dbReference type="SAM" id="MobiDB-lite"/>
    </source>
</evidence>
<dbReference type="OrthoDB" id="10265969at2759"/>
<dbReference type="InterPro" id="IPR003822">
    <property type="entry name" value="PAH"/>
</dbReference>